<accession>A0A448NWP1</accession>
<evidence type="ECO:0000313" key="2">
    <source>
        <dbReference type="EMBL" id="VEI02374.1"/>
    </source>
</evidence>
<protein>
    <submittedName>
        <fullName evidence="2">N-substituted formamide deformylase</fullName>
        <ecNumber evidence="2">3.5.1.91</ecNumber>
    </submittedName>
</protein>
<evidence type="ECO:0000313" key="3">
    <source>
        <dbReference type="Proteomes" id="UP000277858"/>
    </source>
</evidence>
<dbReference type="Proteomes" id="UP000277858">
    <property type="component" value="Chromosome"/>
</dbReference>
<dbReference type="GO" id="GO:0016810">
    <property type="term" value="F:hydrolase activity, acting on carbon-nitrogen (but not peptide) bonds"/>
    <property type="evidence" value="ECO:0007669"/>
    <property type="project" value="InterPro"/>
</dbReference>
<dbReference type="PANTHER" id="PTHR22642:SF2">
    <property type="entry name" value="PROTEIN LONG AFTER FAR-RED 3"/>
    <property type="match status" value="1"/>
</dbReference>
<reference evidence="2 3" key="1">
    <citation type="submission" date="2018-12" db="EMBL/GenBank/DDBJ databases">
        <authorList>
            <consortium name="Pathogen Informatics"/>
        </authorList>
    </citation>
    <scope>NUCLEOTIDE SEQUENCE [LARGE SCALE GENOMIC DNA]</scope>
    <source>
        <strain evidence="2 3">NCTC13652</strain>
    </source>
</reference>
<sequence length="501" mass="53202">MTMLLHRARLLDLRTGRPGDPCDILLSGGRIDSIRPSLPRPSTVQAPVIDLDGRLVIPGLWDEHVHTEQWALASRRVEVSQTASPAEILRTIADHLATLTGPADGEIIQGFGLRASRWPANPSAADLDAVSGRWPVAIVSADLHSTWCNTAALQRLGIPDRPGFLTEADSFAAQIKLAQVPTRSLDMWLDECCRRVAARGVVGIGDMEFSSDVDVWLAREQAGRCPMRVQVAVYPDRLDEAIGRGLATGQCAAEEPGSGPESLVAIGPLKIISDGSVSTRSAWCRQPYPGASGPEGSGVDAVPLAELESLIARATRAGIQPAVHAIGDLAVSTVLDAYQHCGVGGRLEHAQLVEDADLPRFAALGVTVSIQPAHLIDDRDVMDQVWGDLNVGSFRFRDMLDAGARLIMGSDAPVSPVDPWLAIRVAVERTGDQRPGWYPGQEITVSEALRASTHGVEAVAPGGRADLVALEDDPFGSHGEELASISSALTVVGGQVSHTTL</sequence>
<keyword evidence="3" id="KW-1185">Reference proteome</keyword>
<dbReference type="AlphaFoldDB" id="A0A448NWP1"/>
<dbReference type="Gene3D" id="3.20.20.140">
    <property type="entry name" value="Metal-dependent hydrolases"/>
    <property type="match status" value="1"/>
</dbReference>
<dbReference type="SUPFAM" id="SSF51338">
    <property type="entry name" value="Composite domain of metallo-dependent hydrolases"/>
    <property type="match status" value="1"/>
</dbReference>
<dbReference type="EC" id="3.5.1.91" evidence="2"/>
<dbReference type="Gene3D" id="3.10.310.70">
    <property type="match status" value="1"/>
</dbReference>
<dbReference type="InterPro" id="IPR032466">
    <property type="entry name" value="Metal_Hydrolase"/>
</dbReference>
<dbReference type="STRING" id="1122997.GCA_000425285_01908"/>
<organism evidence="2 3">
    <name type="scientific">Acidipropionibacterium jensenii</name>
    <dbReference type="NCBI Taxonomy" id="1749"/>
    <lineage>
        <taxon>Bacteria</taxon>
        <taxon>Bacillati</taxon>
        <taxon>Actinomycetota</taxon>
        <taxon>Actinomycetes</taxon>
        <taxon>Propionibacteriales</taxon>
        <taxon>Propionibacteriaceae</taxon>
        <taxon>Acidipropionibacterium</taxon>
    </lineage>
</organism>
<name>A0A448NWP1_9ACTN</name>
<dbReference type="InterPro" id="IPR013108">
    <property type="entry name" value="Amidohydro_3"/>
</dbReference>
<dbReference type="SUPFAM" id="SSF51556">
    <property type="entry name" value="Metallo-dependent hydrolases"/>
    <property type="match status" value="1"/>
</dbReference>
<dbReference type="Gene3D" id="2.30.40.10">
    <property type="entry name" value="Urease, subunit C, domain 1"/>
    <property type="match status" value="1"/>
</dbReference>
<dbReference type="EMBL" id="LR134473">
    <property type="protein sequence ID" value="VEI02374.1"/>
    <property type="molecule type" value="Genomic_DNA"/>
</dbReference>
<dbReference type="PANTHER" id="PTHR22642">
    <property type="entry name" value="IMIDAZOLONEPROPIONASE"/>
    <property type="match status" value="1"/>
</dbReference>
<evidence type="ECO:0000259" key="1">
    <source>
        <dbReference type="Pfam" id="PF07969"/>
    </source>
</evidence>
<feature type="domain" description="Amidohydrolase 3" evidence="1">
    <location>
        <begin position="48"/>
        <end position="497"/>
    </location>
</feature>
<dbReference type="Pfam" id="PF07969">
    <property type="entry name" value="Amidohydro_3"/>
    <property type="match status" value="1"/>
</dbReference>
<proteinExistence type="predicted"/>
<keyword evidence="2" id="KW-0378">Hydrolase</keyword>
<gene>
    <name evidence="2" type="primary">nfdA</name>
    <name evidence="2" type="ORF">NCTC13652_00548</name>
</gene>
<dbReference type="InterPro" id="IPR011059">
    <property type="entry name" value="Metal-dep_hydrolase_composite"/>
</dbReference>